<reference evidence="1 2" key="1">
    <citation type="submission" date="2019-10" db="EMBL/GenBank/DDBJ databases">
        <title>The completed genome of Lactobacillus harbinensis M1.</title>
        <authorList>
            <person name="Zheng Y."/>
        </authorList>
    </citation>
    <scope>NUCLEOTIDE SEQUENCE [LARGE SCALE GENOMIC DNA]</scope>
    <source>
        <strain evidence="1 2">M1</strain>
    </source>
</reference>
<dbReference type="GO" id="GO:0016791">
    <property type="term" value="F:phosphatase activity"/>
    <property type="evidence" value="ECO:0007669"/>
    <property type="project" value="UniProtKB-ARBA"/>
</dbReference>
<dbReference type="GO" id="GO:0000287">
    <property type="term" value="F:magnesium ion binding"/>
    <property type="evidence" value="ECO:0007669"/>
    <property type="project" value="TreeGrafter"/>
</dbReference>
<dbReference type="Pfam" id="PF08282">
    <property type="entry name" value="Hydrolase_3"/>
    <property type="match status" value="1"/>
</dbReference>
<dbReference type="InterPro" id="IPR023214">
    <property type="entry name" value="HAD_sf"/>
</dbReference>
<dbReference type="KEGG" id="lhb:D1010_15570"/>
<dbReference type="PANTHER" id="PTHR10000:SF8">
    <property type="entry name" value="HAD SUPERFAMILY HYDROLASE-LIKE, TYPE 3"/>
    <property type="match status" value="1"/>
</dbReference>
<dbReference type="SUPFAM" id="SSF56784">
    <property type="entry name" value="HAD-like"/>
    <property type="match status" value="1"/>
</dbReference>
<gene>
    <name evidence="1" type="ORF">D1010_15570</name>
</gene>
<dbReference type="GO" id="GO:0005829">
    <property type="term" value="C:cytosol"/>
    <property type="evidence" value="ECO:0007669"/>
    <property type="project" value="TreeGrafter"/>
</dbReference>
<dbReference type="PANTHER" id="PTHR10000">
    <property type="entry name" value="PHOSPHOSERINE PHOSPHATASE"/>
    <property type="match status" value="1"/>
</dbReference>
<name>A0A5P8M804_9LACO</name>
<dbReference type="EMBL" id="CP045143">
    <property type="protein sequence ID" value="QFR24676.1"/>
    <property type="molecule type" value="Genomic_DNA"/>
</dbReference>
<organism evidence="1 2">
    <name type="scientific">Schleiferilactobacillus harbinensis</name>
    <dbReference type="NCBI Taxonomy" id="304207"/>
    <lineage>
        <taxon>Bacteria</taxon>
        <taxon>Bacillati</taxon>
        <taxon>Bacillota</taxon>
        <taxon>Bacilli</taxon>
        <taxon>Lactobacillales</taxon>
        <taxon>Lactobacillaceae</taxon>
        <taxon>Schleiferilactobacillus</taxon>
    </lineage>
</organism>
<dbReference type="Gene3D" id="3.40.50.1000">
    <property type="entry name" value="HAD superfamily/HAD-like"/>
    <property type="match status" value="1"/>
</dbReference>
<keyword evidence="1" id="KW-0378">Hydrolase</keyword>
<accession>A0A5P8M804</accession>
<dbReference type="PROSITE" id="PS01228">
    <property type="entry name" value="COF_1"/>
    <property type="match status" value="1"/>
</dbReference>
<protein>
    <submittedName>
        <fullName evidence="1">HAD-IIB family hydrolase</fullName>
    </submittedName>
</protein>
<dbReference type="NCBIfam" id="TIGR01484">
    <property type="entry name" value="HAD-SF-IIB"/>
    <property type="match status" value="1"/>
</dbReference>
<evidence type="ECO:0000313" key="2">
    <source>
        <dbReference type="Proteomes" id="UP000326779"/>
    </source>
</evidence>
<dbReference type="InterPro" id="IPR006379">
    <property type="entry name" value="HAD-SF_hydro_IIB"/>
</dbReference>
<dbReference type="Gene3D" id="3.30.1240.10">
    <property type="match status" value="1"/>
</dbReference>
<dbReference type="InterPro" id="IPR036412">
    <property type="entry name" value="HAD-like_sf"/>
</dbReference>
<dbReference type="Proteomes" id="UP000326779">
    <property type="component" value="Chromosome"/>
</dbReference>
<evidence type="ECO:0000313" key="1">
    <source>
        <dbReference type="EMBL" id="QFR24676.1"/>
    </source>
</evidence>
<proteinExistence type="predicted"/>
<dbReference type="AlphaFoldDB" id="A0A5P8M804"/>
<sequence length="269" mass="28628">MAPFLFSERREIVTLCNDTLIRVLCTDLDGTLLNDKKEVAPADVAAIKHWQAAGRLFGITSGRQETGVARAIRPEIRPDFVVCLNGALVIKVNGQRERRPLPSTAVEQVLGAMNAYPVAQIIVTFQGISHPLDQASGEFAGIDPAHLPGSGQGIDKLSAIIRDPRARADLRLALAQLPVTTTHSDTDYLEVTGQGITKASGLQLALADRYPLAAVAAVGDYGNDEALIKSVGLGYAVANATPRLKAVADRLTVANTDAPISHIVQDLLK</sequence>